<proteinExistence type="inferred from homology"/>
<dbReference type="InterPro" id="IPR017972">
    <property type="entry name" value="Cyt_P450_CS"/>
</dbReference>
<keyword evidence="7 8" id="KW-0349">Heme</keyword>
<name>A0ABD1UUT5_9LAMI</name>
<evidence type="ECO:0000313" key="11">
    <source>
        <dbReference type="Proteomes" id="UP001604277"/>
    </source>
</evidence>
<keyword evidence="9" id="KW-0472">Membrane</keyword>
<dbReference type="Gene3D" id="1.10.630.10">
    <property type="entry name" value="Cytochrome P450"/>
    <property type="match status" value="1"/>
</dbReference>
<dbReference type="GO" id="GO:0006629">
    <property type="term" value="P:lipid metabolic process"/>
    <property type="evidence" value="ECO:0007669"/>
    <property type="project" value="UniProtKB-ARBA"/>
</dbReference>
<dbReference type="InterPro" id="IPR002401">
    <property type="entry name" value="Cyt_P450_E_grp-I"/>
</dbReference>
<evidence type="ECO:0000256" key="5">
    <source>
        <dbReference type="ARBA" id="ARBA00023002"/>
    </source>
</evidence>
<feature type="binding site" description="axial binding residue" evidence="7">
    <location>
        <position position="455"/>
    </location>
    <ligand>
        <name>heme</name>
        <dbReference type="ChEBI" id="CHEBI:30413"/>
    </ligand>
    <ligandPart>
        <name>Fe</name>
        <dbReference type="ChEBI" id="CHEBI:18248"/>
    </ligandPart>
</feature>
<dbReference type="GO" id="GO:0016020">
    <property type="term" value="C:membrane"/>
    <property type="evidence" value="ECO:0007669"/>
    <property type="project" value="UniProtKB-SubCell"/>
</dbReference>
<keyword evidence="4 7" id="KW-0479">Metal-binding</keyword>
<dbReference type="PRINTS" id="PR00463">
    <property type="entry name" value="EP450I"/>
</dbReference>
<comment type="subcellular location">
    <subcellularLocation>
        <location evidence="2">Membrane</location>
        <topology evidence="2">Single-pass membrane protein</topology>
    </subcellularLocation>
</comment>
<evidence type="ECO:0000313" key="10">
    <source>
        <dbReference type="EMBL" id="KAL2528183.1"/>
    </source>
</evidence>
<keyword evidence="11" id="KW-1185">Reference proteome</keyword>
<dbReference type="GO" id="GO:0046872">
    <property type="term" value="F:metal ion binding"/>
    <property type="evidence" value="ECO:0007669"/>
    <property type="project" value="UniProtKB-KW"/>
</dbReference>
<keyword evidence="8" id="KW-0503">Monooxygenase</keyword>
<dbReference type="PANTHER" id="PTHR24296">
    <property type="entry name" value="CYTOCHROME P450"/>
    <property type="match status" value="1"/>
</dbReference>
<dbReference type="AlphaFoldDB" id="A0ABD1UUT5"/>
<dbReference type="GO" id="GO:0004497">
    <property type="term" value="F:monooxygenase activity"/>
    <property type="evidence" value="ECO:0007669"/>
    <property type="project" value="UniProtKB-KW"/>
</dbReference>
<feature type="transmembrane region" description="Helical" evidence="9">
    <location>
        <begin position="6"/>
        <end position="22"/>
    </location>
</feature>
<dbReference type="PROSITE" id="PS00086">
    <property type="entry name" value="CYTOCHROME_P450"/>
    <property type="match status" value="1"/>
</dbReference>
<dbReference type="CDD" id="cd11064">
    <property type="entry name" value="CYP86A"/>
    <property type="match status" value="1"/>
</dbReference>
<dbReference type="SUPFAM" id="SSF48264">
    <property type="entry name" value="Cytochrome P450"/>
    <property type="match status" value="1"/>
</dbReference>
<gene>
    <name evidence="10" type="ORF">Fot_20784</name>
</gene>
<reference evidence="11" key="1">
    <citation type="submission" date="2024-07" db="EMBL/GenBank/DDBJ databases">
        <title>Two chromosome-level genome assemblies of Korean endemic species Abeliophyllum distichum and Forsythia ovata (Oleaceae).</title>
        <authorList>
            <person name="Jang H."/>
        </authorList>
    </citation>
    <scope>NUCLEOTIDE SEQUENCE [LARGE SCALE GENOMIC DNA]</scope>
</reference>
<dbReference type="InterPro" id="IPR001128">
    <property type="entry name" value="Cyt_P450"/>
</dbReference>
<keyword evidence="6 7" id="KW-0408">Iron</keyword>
<evidence type="ECO:0000256" key="3">
    <source>
        <dbReference type="ARBA" id="ARBA00010617"/>
    </source>
</evidence>
<dbReference type="Proteomes" id="UP001604277">
    <property type="component" value="Unassembled WGS sequence"/>
</dbReference>
<evidence type="ECO:0000256" key="2">
    <source>
        <dbReference type="ARBA" id="ARBA00004167"/>
    </source>
</evidence>
<dbReference type="PRINTS" id="PR00385">
    <property type="entry name" value="P450"/>
</dbReference>
<accession>A0ABD1UUT5</accession>
<feature type="transmembrane region" description="Helical" evidence="9">
    <location>
        <begin position="29"/>
        <end position="48"/>
    </location>
</feature>
<dbReference type="InterPro" id="IPR036396">
    <property type="entry name" value="Cyt_P450_sf"/>
</dbReference>
<evidence type="ECO:0000256" key="7">
    <source>
        <dbReference type="PIRSR" id="PIRSR602401-1"/>
    </source>
</evidence>
<dbReference type="Pfam" id="PF00067">
    <property type="entry name" value="p450"/>
    <property type="match status" value="1"/>
</dbReference>
<comment type="caution">
    <text evidence="10">The sequence shown here is derived from an EMBL/GenBank/DDBJ whole genome shotgun (WGS) entry which is preliminary data.</text>
</comment>
<comment type="cofactor">
    <cofactor evidence="1 7">
        <name>heme</name>
        <dbReference type="ChEBI" id="CHEBI:30413"/>
    </cofactor>
</comment>
<evidence type="ECO:0000256" key="9">
    <source>
        <dbReference type="SAM" id="Phobius"/>
    </source>
</evidence>
<dbReference type="EMBL" id="JBFOLJ010000006">
    <property type="protein sequence ID" value="KAL2528183.1"/>
    <property type="molecule type" value="Genomic_DNA"/>
</dbReference>
<keyword evidence="5 8" id="KW-0560">Oxidoreductase</keyword>
<keyword evidence="9" id="KW-0812">Transmembrane</keyword>
<evidence type="ECO:0000256" key="1">
    <source>
        <dbReference type="ARBA" id="ARBA00001971"/>
    </source>
</evidence>
<keyword evidence="9" id="KW-1133">Transmembrane helix</keyword>
<comment type="similarity">
    <text evidence="3 8">Belongs to the cytochrome P450 family.</text>
</comment>
<evidence type="ECO:0000256" key="4">
    <source>
        <dbReference type="ARBA" id="ARBA00022723"/>
    </source>
</evidence>
<evidence type="ECO:0000256" key="8">
    <source>
        <dbReference type="RuleBase" id="RU000461"/>
    </source>
</evidence>
<sequence>MAPVGYFEVCLAVLWFVCLWGLRKYRAVIINWPVVGMLPTLLLSVGRIHDNCTEILRSTKRGTFKFKGPWFVNMEILATVNPANVHHIMSANFQNFPKGPKFREMFDVLGDGIFNSDADLWKNQRKITHVLINHQRFNRFLVNTIHEKVEKGLIPILESVCKNSQVIDLQDLFQRLTFDTTCILVTSYDPGCLSIEFPDVPFAKAMDDAEETIFLRHVVPDFLWEFQRKIGFGAERKLKEAWEILDRIIGKYISMKRAELKTRNEEHENQENCAADLLTSYISTEEHENQDLKRDDKFLRDTILNLMLAGRDTTSSALTWFIWLVSTHPEIERKIRDELRSSMPAEEAEKCRIFQVQELGKLVYMHAAMCESLRLYPPVPFQHKEPLQAEFLPSGDFVHPKMKIIFSLYAMGRMESIWGKDCLEFKPERWISERGTIKHEPSYKFLAFNAGPRTCLGKEVAFTQMKAVAATIIHNYQVEVVKGHKIAPNCSIILYMKNGLKPPASTCHPHELLVLSTLFV</sequence>
<protein>
    <submittedName>
        <fullName evidence="10">Cytochrome</fullName>
    </submittedName>
</protein>
<organism evidence="10 11">
    <name type="scientific">Forsythia ovata</name>
    <dbReference type="NCBI Taxonomy" id="205694"/>
    <lineage>
        <taxon>Eukaryota</taxon>
        <taxon>Viridiplantae</taxon>
        <taxon>Streptophyta</taxon>
        <taxon>Embryophyta</taxon>
        <taxon>Tracheophyta</taxon>
        <taxon>Spermatophyta</taxon>
        <taxon>Magnoliopsida</taxon>
        <taxon>eudicotyledons</taxon>
        <taxon>Gunneridae</taxon>
        <taxon>Pentapetalae</taxon>
        <taxon>asterids</taxon>
        <taxon>lamiids</taxon>
        <taxon>Lamiales</taxon>
        <taxon>Oleaceae</taxon>
        <taxon>Forsythieae</taxon>
        <taxon>Forsythia</taxon>
    </lineage>
</organism>
<evidence type="ECO:0000256" key="6">
    <source>
        <dbReference type="ARBA" id="ARBA00023004"/>
    </source>
</evidence>